<dbReference type="AlphaFoldDB" id="A0A7K0C5Z8"/>
<dbReference type="EMBL" id="WEGH01000005">
    <property type="protein sequence ID" value="MQY08877.1"/>
    <property type="molecule type" value="Genomic_DNA"/>
</dbReference>
<organism evidence="1 2">
    <name type="scientific">Actinomadura macrotermitis</name>
    <dbReference type="NCBI Taxonomy" id="2585200"/>
    <lineage>
        <taxon>Bacteria</taxon>
        <taxon>Bacillati</taxon>
        <taxon>Actinomycetota</taxon>
        <taxon>Actinomycetes</taxon>
        <taxon>Streptosporangiales</taxon>
        <taxon>Thermomonosporaceae</taxon>
        <taxon>Actinomadura</taxon>
    </lineage>
</organism>
<name>A0A7K0C5Z8_9ACTN</name>
<reference evidence="1 2" key="1">
    <citation type="submission" date="2019-10" db="EMBL/GenBank/DDBJ databases">
        <title>Actinomadura rubteroloni sp. nov. and Actinomadura macrotermitis sp. nov., isolated from the gut of fungus growing-termite Macrotermes natalensis.</title>
        <authorList>
            <person name="Benndorf R."/>
            <person name="Martin K."/>
            <person name="Kuefner M."/>
            <person name="De Beer W."/>
            <person name="Kaster A.-K."/>
            <person name="Vollmers J."/>
            <person name="Poulsen M."/>
            <person name="Beemelmanns C."/>
        </authorList>
    </citation>
    <scope>NUCLEOTIDE SEQUENCE [LARGE SCALE GENOMIC DNA]</scope>
    <source>
        <strain evidence="1 2">RB68</strain>
    </source>
</reference>
<dbReference type="Proteomes" id="UP000487268">
    <property type="component" value="Unassembled WGS sequence"/>
</dbReference>
<evidence type="ECO:0000313" key="2">
    <source>
        <dbReference type="Proteomes" id="UP000487268"/>
    </source>
</evidence>
<dbReference type="OrthoDB" id="4182604at2"/>
<dbReference type="RefSeq" id="WP_153540141.1">
    <property type="nucleotide sequence ID" value="NZ_WEGH01000005.1"/>
</dbReference>
<comment type="caution">
    <text evidence="1">The sequence shown here is derived from an EMBL/GenBank/DDBJ whole genome shotgun (WGS) entry which is preliminary data.</text>
</comment>
<evidence type="ECO:0000313" key="1">
    <source>
        <dbReference type="EMBL" id="MQY08877.1"/>
    </source>
</evidence>
<proteinExistence type="predicted"/>
<gene>
    <name evidence="1" type="ORF">ACRB68_69880</name>
</gene>
<keyword evidence="2" id="KW-1185">Reference proteome</keyword>
<protein>
    <submittedName>
        <fullName evidence="1">Uncharacterized protein</fullName>
    </submittedName>
</protein>
<accession>A0A7K0C5Z8</accession>
<sequence length="315" mass="34082">MFKNYSDARRKARLFADCADISYAAALRRLNDARIAAAGHQHDATEGVGLIELPYSGGRAVNTDLAARLVAAVKDGCRHCRIVLSVEALDHRPTVAALAGTVFWPLPKAGRARASTVRWHALARRAHTDRTDSAAAAAVWEVVEAMDAPQVYGLLDDALRLWAVIKPPPLVIHHAELGDDPGGEPHYQVTVASIRDGGHKVPALVLGHEAGRAGLAHLRELGLPDWNKDSSPVTDPAWRLRVSISTRALEAIVHVNDEEEGDDIVLWKAAKPVRLPDGWWDLIDRVQHVAVCGPTASGAPKQPAQVAVIARVTFR</sequence>